<gene>
    <name evidence="2" type="ORF">NDU88_005522</name>
</gene>
<name>A0AAV7LLJ0_PLEWA</name>
<keyword evidence="3" id="KW-1185">Reference proteome</keyword>
<reference evidence="2" key="1">
    <citation type="journal article" date="2022" name="bioRxiv">
        <title>Sequencing and chromosome-scale assembly of the giantPleurodeles waltlgenome.</title>
        <authorList>
            <person name="Brown T."/>
            <person name="Elewa A."/>
            <person name="Iarovenko S."/>
            <person name="Subramanian E."/>
            <person name="Araus A.J."/>
            <person name="Petzold A."/>
            <person name="Susuki M."/>
            <person name="Suzuki K.-i.T."/>
            <person name="Hayashi T."/>
            <person name="Toyoda A."/>
            <person name="Oliveira C."/>
            <person name="Osipova E."/>
            <person name="Leigh N.D."/>
            <person name="Simon A."/>
            <person name="Yun M.H."/>
        </authorList>
    </citation>
    <scope>NUCLEOTIDE SEQUENCE</scope>
    <source>
        <strain evidence="2">20211129_DDA</strain>
        <tissue evidence="2">Liver</tissue>
    </source>
</reference>
<organism evidence="2 3">
    <name type="scientific">Pleurodeles waltl</name>
    <name type="common">Iberian ribbed newt</name>
    <dbReference type="NCBI Taxonomy" id="8319"/>
    <lineage>
        <taxon>Eukaryota</taxon>
        <taxon>Metazoa</taxon>
        <taxon>Chordata</taxon>
        <taxon>Craniata</taxon>
        <taxon>Vertebrata</taxon>
        <taxon>Euteleostomi</taxon>
        <taxon>Amphibia</taxon>
        <taxon>Batrachia</taxon>
        <taxon>Caudata</taxon>
        <taxon>Salamandroidea</taxon>
        <taxon>Salamandridae</taxon>
        <taxon>Pleurodelinae</taxon>
        <taxon>Pleurodeles</taxon>
    </lineage>
</organism>
<sequence length="117" mass="12231">MIGIESGGRRALGPARQSRVSSSPLPILASGPAARPVPGRWAQGAVVPLQALTEKRPLWSLTATGCRRGEELQETHGGEREADGPLPPSAGGSGALLTEREAGRTDRPENVLICVFN</sequence>
<dbReference type="EMBL" id="JANPWB010000015">
    <property type="protein sequence ID" value="KAJ1092412.1"/>
    <property type="molecule type" value="Genomic_DNA"/>
</dbReference>
<dbReference type="Proteomes" id="UP001066276">
    <property type="component" value="Chromosome 11"/>
</dbReference>
<dbReference type="AlphaFoldDB" id="A0AAV7LLJ0"/>
<proteinExistence type="predicted"/>
<accession>A0AAV7LLJ0</accession>
<feature type="region of interest" description="Disordered" evidence="1">
    <location>
        <begin position="64"/>
        <end position="105"/>
    </location>
</feature>
<feature type="region of interest" description="Disordered" evidence="1">
    <location>
        <begin position="1"/>
        <end position="37"/>
    </location>
</feature>
<evidence type="ECO:0000256" key="1">
    <source>
        <dbReference type="SAM" id="MobiDB-lite"/>
    </source>
</evidence>
<protein>
    <submittedName>
        <fullName evidence="2">Uncharacterized protein</fullName>
    </submittedName>
</protein>
<feature type="compositionally biased region" description="Basic and acidic residues" evidence="1">
    <location>
        <begin position="67"/>
        <end position="83"/>
    </location>
</feature>
<evidence type="ECO:0000313" key="2">
    <source>
        <dbReference type="EMBL" id="KAJ1092412.1"/>
    </source>
</evidence>
<comment type="caution">
    <text evidence="2">The sequence shown here is derived from an EMBL/GenBank/DDBJ whole genome shotgun (WGS) entry which is preliminary data.</text>
</comment>
<evidence type="ECO:0000313" key="3">
    <source>
        <dbReference type="Proteomes" id="UP001066276"/>
    </source>
</evidence>